<protein>
    <submittedName>
        <fullName evidence="1">Uncharacterized protein</fullName>
    </submittedName>
</protein>
<comment type="caution">
    <text evidence="1">The sequence shown here is derived from an EMBL/GenBank/DDBJ whole genome shotgun (WGS) entry which is preliminary data.</text>
</comment>
<accession>A0ACB8T4C8</accession>
<name>A0ACB8T4C8_9AGAM</name>
<reference evidence="1" key="1">
    <citation type="submission" date="2021-03" db="EMBL/GenBank/DDBJ databases">
        <authorList>
            <consortium name="DOE Joint Genome Institute"/>
            <person name="Ahrendt S."/>
            <person name="Looney B.P."/>
            <person name="Miyauchi S."/>
            <person name="Morin E."/>
            <person name="Drula E."/>
            <person name="Courty P.E."/>
            <person name="Chicoki N."/>
            <person name="Fauchery L."/>
            <person name="Kohler A."/>
            <person name="Kuo A."/>
            <person name="Labutti K."/>
            <person name="Pangilinan J."/>
            <person name="Lipzen A."/>
            <person name="Riley R."/>
            <person name="Andreopoulos W."/>
            <person name="He G."/>
            <person name="Johnson J."/>
            <person name="Barry K.W."/>
            <person name="Grigoriev I.V."/>
            <person name="Nagy L."/>
            <person name="Hibbett D."/>
            <person name="Henrissat B."/>
            <person name="Matheny P.B."/>
            <person name="Labbe J."/>
            <person name="Martin F."/>
        </authorList>
    </citation>
    <scope>NUCLEOTIDE SEQUENCE</scope>
    <source>
        <strain evidence="1">HHB10654</strain>
    </source>
</reference>
<proteinExistence type="predicted"/>
<dbReference type="Proteomes" id="UP000814140">
    <property type="component" value="Unassembled WGS sequence"/>
</dbReference>
<sequence length="330" mass="35698">MPSVDPSTQPSTESRKDARMSAIGQGENTEVCASSSENVKMPDRIEETAAADETAAAPADQVPSTRASSEASGRTLVDTTSAGDDQRVADKRKLPAVEELDQGNDAGPERPAKKRKSSKHSHKEKEKSGNTGVQRSEGRSAAVKSAKPKKSSIASESESPSAPVEETKKVKLVIRLSAAAIQHALRNIGNEDDAGAANSRRGSASADHGRAALFDRVDEIFWAVRTHSRHFAKNAESFQRPGDSSLGHPSAGFAGTASYEIMPRHDRHPHGQTPTKLKVKHWEKMLLHRNLLPSEYRLYYGYASRICAMKRVSPLKDTDPISTIDRGLAS</sequence>
<gene>
    <name evidence="1" type="ORF">BV25DRAFT_1837576</name>
</gene>
<dbReference type="EMBL" id="MU277202">
    <property type="protein sequence ID" value="KAI0063613.1"/>
    <property type="molecule type" value="Genomic_DNA"/>
</dbReference>
<organism evidence="1 2">
    <name type="scientific">Artomyces pyxidatus</name>
    <dbReference type="NCBI Taxonomy" id="48021"/>
    <lineage>
        <taxon>Eukaryota</taxon>
        <taxon>Fungi</taxon>
        <taxon>Dikarya</taxon>
        <taxon>Basidiomycota</taxon>
        <taxon>Agaricomycotina</taxon>
        <taxon>Agaricomycetes</taxon>
        <taxon>Russulales</taxon>
        <taxon>Auriscalpiaceae</taxon>
        <taxon>Artomyces</taxon>
    </lineage>
</organism>
<evidence type="ECO:0000313" key="2">
    <source>
        <dbReference type="Proteomes" id="UP000814140"/>
    </source>
</evidence>
<keyword evidence="2" id="KW-1185">Reference proteome</keyword>
<reference evidence="1" key="2">
    <citation type="journal article" date="2022" name="New Phytol.">
        <title>Evolutionary transition to the ectomycorrhizal habit in the genomes of a hyperdiverse lineage of mushroom-forming fungi.</title>
        <authorList>
            <person name="Looney B."/>
            <person name="Miyauchi S."/>
            <person name="Morin E."/>
            <person name="Drula E."/>
            <person name="Courty P.E."/>
            <person name="Kohler A."/>
            <person name="Kuo A."/>
            <person name="LaButti K."/>
            <person name="Pangilinan J."/>
            <person name="Lipzen A."/>
            <person name="Riley R."/>
            <person name="Andreopoulos W."/>
            <person name="He G."/>
            <person name="Johnson J."/>
            <person name="Nolan M."/>
            <person name="Tritt A."/>
            <person name="Barry K.W."/>
            <person name="Grigoriev I.V."/>
            <person name="Nagy L.G."/>
            <person name="Hibbett D."/>
            <person name="Henrissat B."/>
            <person name="Matheny P.B."/>
            <person name="Labbe J."/>
            <person name="Martin F.M."/>
        </authorList>
    </citation>
    <scope>NUCLEOTIDE SEQUENCE</scope>
    <source>
        <strain evidence="1">HHB10654</strain>
    </source>
</reference>
<evidence type="ECO:0000313" key="1">
    <source>
        <dbReference type="EMBL" id="KAI0063613.1"/>
    </source>
</evidence>